<dbReference type="EMDB" id="EMD-16184"/>
<dbReference type="PDB" id="8B6F">
    <property type="method" value="EM"/>
    <property type="resolution" value="2.80 A"/>
    <property type="chains" value="A7=1-238"/>
</dbReference>
<accession>I7MMF4</accession>
<dbReference type="Proteomes" id="UP000009168">
    <property type="component" value="Unassembled WGS sequence"/>
</dbReference>
<dbReference type="PDB" id="8GYM">
    <property type="method" value="EM"/>
    <property type="resolution" value="2.96 A"/>
    <property type="chains" value="A8/a8=1-238"/>
</dbReference>
<reference evidence="2" key="1">
    <citation type="journal article" date="2006" name="PLoS Biol.">
        <title>Macronuclear genome sequence of the ciliate Tetrahymena thermophila, a model eukaryote.</title>
        <authorList>
            <person name="Eisen J.A."/>
            <person name="Coyne R.S."/>
            <person name="Wu M."/>
            <person name="Wu D."/>
            <person name="Thiagarajan M."/>
            <person name="Wortman J.R."/>
            <person name="Badger J.H."/>
            <person name="Ren Q."/>
            <person name="Amedeo P."/>
            <person name="Jones K.M."/>
            <person name="Tallon L.J."/>
            <person name="Delcher A.L."/>
            <person name="Salzberg S.L."/>
            <person name="Silva J.C."/>
            <person name="Haas B.J."/>
            <person name="Majoros W.H."/>
            <person name="Farzad M."/>
            <person name="Carlton J.M."/>
            <person name="Smith R.K. Jr."/>
            <person name="Garg J."/>
            <person name="Pearlman R.E."/>
            <person name="Karrer K.M."/>
            <person name="Sun L."/>
            <person name="Manning G."/>
            <person name="Elde N.C."/>
            <person name="Turkewitz A.P."/>
            <person name="Asai D.J."/>
            <person name="Wilkes D.E."/>
            <person name="Wang Y."/>
            <person name="Cai H."/>
            <person name="Collins K."/>
            <person name="Stewart B.A."/>
            <person name="Lee S.R."/>
            <person name="Wilamowska K."/>
            <person name="Weinberg Z."/>
            <person name="Ruzzo W.L."/>
            <person name="Wloga D."/>
            <person name="Gaertig J."/>
            <person name="Frankel J."/>
            <person name="Tsao C.-C."/>
            <person name="Gorovsky M.A."/>
            <person name="Keeling P.J."/>
            <person name="Waller R.F."/>
            <person name="Patron N.J."/>
            <person name="Cherry J.M."/>
            <person name="Stover N.A."/>
            <person name="Krieger C.J."/>
            <person name="del Toro C."/>
            <person name="Ryder H.F."/>
            <person name="Williamson S.C."/>
            <person name="Barbeau R.A."/>
            <person name="Hamilton E.P."/>
            <person name="Orias E."/>
        </authorList>
    </citation>
    <scope>NUCLEOTIDE SEQUENCE [LARGE SCALE GENOMIC DNA]</scope>
    <source>
        <strain evidence="2">SB210</strain>
    </source>
</reference>
<dbReference type="GeneID" id="7839900"/>
<feature type="disulfide bond" evidence="3 4">
    <location>
        <begin position="180"/>
        <end position="191"/>
    </location>
</feature>
<gene>
    <name evidence="1" type="ORF">TTHERM_00464930</name>
</gene>
<keyword evidence="3 4" id="KW-0002">3D-structure</keyword>
<name>I7MMF4_TETTS</name>
<dbReference type="EMDB" id="EMD-15865"/>
<evidence type="ECO:0007829" key="3">
    <source>
        <dbReference type="PDB" id="7TGH"/>
    </source>
</evidence>
<feature type="disulfide bond" evidence="3">
    <location>
        <begin position="135"/>
        <end position="149"/>
    </location>
</feature>
<dbReference type="PDB" id="8BQS">
    <property type="method" value="EM"/>
    <property type="resolution" value="2.90 A"/>
    <property type="chains" value="A7=1-238"/>
</dbReference>
<dbReference type="EMDB" id="EMD-34373"/>
<dbReference type="EMDB" id="EMD-34403"/>
<sequence length="238" mass="28372">MSILNLIKNVLNMLINIYIFVQYFKQLKYNNKVGLIYQNDIYECLYVYMNESNIFIQCQEYVSVFFNAIRKEKEKEKDQFDRQIDKQRKKQRLLKKANQILKRISKMNTKSFEVLIHSQYAFDVCREQVYNFEDCRQTDTPLPKDPIHCKAQAKEVLSCYKEAEKMDPICLSSFNDSRECMFKSDGNLYNCKTWINQYVTCQKNPAAFAEFLEASTAEQLKSKKFDFVKNRGHSDKYL</sequence>
<evidence type="ECO:0007829" key="5">
    <source>
        <dbReference type="PDB" id="8BQS"/>
    </source>
</evidence>
<reference evidence="6 7" key="3">
    <citation type="journal article" date="2023" name="Nat. Commun.">
        <title>Structures of Tetrahymena thermophila respiratory megacomplexes on the tubular mitochondrial cristae.</title>
        <authorList>
            <person name="Han F."/>
            <person name="Hu Y."/>
            <person name="Wu M."/>
            <person name="He Z."/>
            <person name="Tian H."/>
            <person name="Zhou L."/>
        </authorList>
    </citation>
    <scope>STRUCTURE BY ELECTRON MICROSCOPY (2.96 ANGSTROMS)</scope>
    <scope>DISULFIDE BONDS</scope>
</reference>
<dbReference type="PDB" id="7TGH">
    <property type="method" value="EM"/>
    <property type="resolution" value="2.60 A"/>
    <property type="chains" value="A8=1-238"/>
</dbReference>
<feature type="disulfide bond" evidence="3 4">
    <location>
        <begin position="170"/>
        <end position="201"/>
    </location>
</feature>
<evidence type="ECO:0007829" key="7">
    <source>
        <dbReference type="PDB" id="8GZU"/>
    </source>
</evidence>
<dbReference type="EMBL" id="GG662441">
    <property type="protein sequence ID" value="EAS04745.3"/>
    <property type="molecule type" value="Genomic_DNA"/>
</dbReference>
<evidence type="ECO:0007829" key="4">
    <source>
        <dbReference type="PDB" id="8B6F"/>
    </source>
</evidence>
<feature type="disulfide bond" evidence="3 6">
    <location>
        <begin position="125"/>
        <end position="159"/>
    </location>
</feature>
<dbReference type="AlphaFoldDB" id="I7MMF4"/>
<dbReference type="PDB" id="8GZU">
    <property type="method" value="EM"/>
    <property type="resolution" value="4.18 A"/>
    <property type="chains" value="A8/a8=1-238"/>
</dbReference>
<dbReference type="RefSeq" id="XP_001024990.3">
    <property type="nucleotide sequence ID" value="XM_001024990.3"/>
</dbReference>
<dbReference type="eggNOG" id="ENOG502SQQ2">
    <property type="taxonomic scope" value="Eukaryota"/>
</dbReference>
<dbReference type="EMDB" id="EMD-25882"/>
<protein>
    <submittedName>
        <fullName evidence="1">Uncharacterized protein</fullName>
    </submittedName>
</protein>
<evidence type="ECO:0007829" key="6">
    <source>
        <dbReference type="PDB" id="8GYM"/>
    </source>
</evidence>
<dbReference type="OrthoDB" id="282385at2759"/>
<dbReference type="InParanoid" id="I7MMF4"/>
<reference evidence="4 5" key="4">
    <citation type="journal article" date="2023" name="Nature">
        <title>Structural basis of mitochondrial membrane bending by the I-II-III&lt;sub&gt;2&lt;/sub&gt;-IV&lt;sub&gt;2&lt;/sub&gt; supercomplex.</title>
        <authorList>
            <person name="Muhleip A."/>
            <person name="Flygaard R.K."/>
            <person name="Baradaran R."/>
            <person name="Haapanen O."/>
            <person name="Gruhl T."/>
            <person name="Tobiasson V."/>
            <person name="Marechal A."/>
            <person name="Sharma V."/>
            <person name="Amunts A."/>
        </authorList>
    </citation>
    <scope>STRUCTURE BY ELECTRON MICROSCOPY (2.80 ANGSTROMS)</scope>
    <scope>DISULFIDE BONDS</scope>
</reference>
<keyword evidence="2" id="KW-1185">Reference proteome</keyword>
<organism evidence="1 2">
    <name type="scientific">Tetrahymena thermophila (strain SB210)</name>
    <dbReference type="NCBI Taxonomy" id="312017"/>
    <lineage>
        <taxon>Eukaryota</taxon>
        <taxon>Sar</taxon>
        <taxon>Alveolata</taxon>
        <taxon>Ciliophora</taxon>
        <taxon>Intramacronucleata</taxon>
        <taxon>Oligohymenophorea</taxon>
        <taxon>Hymenostomatida</taxon>
        <taxon>Tetrahymenina</taxon>
        <taxon>Tetrahymenidae</taxon>
        <taxon>Tetrahymena</taxon>
    </lineage>
</organism>
<proteinExistence type="evidence at protein level"/>
<dbReference type="KEGG" id="tet:TTHERM_00464930"/>
<evidence type="ECO:0000313" key="1">
    <source>
        <dbReference type="EMBL" id="EAS04745.3"/>
    </source>
</evidence>
<reference evidence="3" key="2">
    <citation type="journal article" date="2022" name="Science">
        <title>Structures of &lt;i&gt;Tetrahymena&lt;/i&gt;'s respiratory chain reveal the diversity of eukaryotic core metabolism.</title>
        <authorList>
            <person name="Zhou L."/>
            <person name="Maldonado M."/>
            <person name="Padavannil A."/>
            <person name="Guo F."/>
            <person name="Letts J.A."/>
        </authorList>
    </citation>
    <scope>STRUCTURE BY ELECTRON MICROSCOPY (2.60 ANGSTROMS)</scope>
    <scope>DISULFIDE BONDS</scope>
</reference>
<dbReference type="STRING" id="312017.I7MMF4"/>
<evidence type="ECO:0000313" key="2">
    <source>
        <dbReference type="Proteomes" id="UP000009168"/>
    </source>
</evidence>